<keyword evidence="1" id="KW-0812">Transmembrane</keyword>
<gene>
    <name evidence="2" type="primary">pmoC-amoC</name>
    <name evidence="2" type="ORF">MAMC_02183</name>
</gene>
<feature type="transmembrane region" description="Helical" evidence="1">
    <location>
        <begin position="146"/>
        <end position="168"/>
    </location>
</feature>
<dbReference type="NCBIfam" id="TIGR03078">
    <property type="entry name" value="CH4_NH3mon_ox_C"/>
    <property type="match status" value="1"/>
</dbReference>
<feature type="transmembrane region" description="Helical" evidence="1">
    <location>
        <begin position="104"/>
        <end position="126"/>
    </location>
</feature>
<dbReference type="Proteomes" id="UP000381693">
    <property type="component" value="Unassembled WGS sequence"/>
</dbReference>
<proteinExistence type="predicted"/>
<dbReference type="InterPro" id="IPR023349">
    <property type="entry name" value="NH3_CH4_mOase_C_sf"/>
</dbReference>
<dbReference type="EMBL" id="CABFUZ020000258">
    <property type="protein sequence ID" value="VVM08468.1"/>
    <property type="molecule type" value="Genomic_DNA"/>
</dbReference>
<keyword evidence="2" id="KW-0503">Monooxygenase</keyword>
<reference evidence="2" key="1">
    <citation type="submission" date="2019-09" db="EMBL/GenBank/DDBJ databases">
        <authorList>
            <person name="Cremers G."/>
        </authorList>
    </citation>
    <scope>NUCLEOTIDE SEQUENCE [LARGE SCALE GENOMIC DNA]</scope>
    <source>
        <strain evidence="2">3B</strain>
    </source>
</reference>
<feature type="transmembrane region" description="Helical" evidence="1">
    <location>
        <begin position="180"/>
        <end position="197"/>
    </location>
</feature>
<accession>A0A5E6MRE8</accession>
<protein>
    <submittedName>
        <fullName evidence="2">Methane/ammonia monooxygenase subunit C</fullName>
    </submittedName>
</protein>
<dbReference type="OrthoDB" id="184526at2"/>
<feature type="transmembrane region" description="Helical" evidence="1">
    <location>
        <begin position="217"/>
        <end position="236"/>
    </location>
</feature>
<feature type="transmembrane region" description="Helical" evidence="1">
    <location>
        <begin position="24"/>
        <end position="42"/>
    </location>
</feature>
<keyword evidence="1" id="KW-1133">Transmembrane helix</keyword>
<dbReference type="InterPro" id="IPR006980">
    <property type="entry name" value="NH3_CH4_mOase_C"/>
</dbReference>
<evidence type="ECO:0000256" key="1">
    <source>
        <dbReference type="SAM" id="Phobius"/>
    </source>
</evidence>
<dbReference type="Gene3D" id="1.20.1050.50">
    <property type="entry name" value="Particulate methane monooxygenase subunit c2. Chain: C"/>
    <property type="match status" value="1"/>
</dbReference>
<keyword evidence="2" id="KW-0560">Oxidoreductase</keyword>
<evidence type="ECO:0000313" key="2">
    <source>
        <dbReference type="EMBL" id="VVM08468.1"/>
    </source>
</evidence>
<dbReference type="GO" id="GO:0004497">
    <property type="term" value="F:monooxygenase activity"/>
    <property type="evidence" value="ECO:0007669"/>
    <property type="project" value="UniProtKB-KW"/>
</dbReference>
<evidence type="ECO:0000313" key="3">
    <source>
        <dbReference type="Proteomes" id="UP000381693"/>
    </source>
</evidence>
<name>A0A5E6MRE8_9BACT</name>
<feature type="transmembrane region" description="Helical" evidence="1">
    <location>
        <begin position="62"/>
        <end position="84"/>
    </location>
</feature>
<comment type="caution">
    <text evidence="2">The sequence shown here is derived from an EMBL/GenBank/DDBJ whole genome shotgun (WGS) entry which is preliminary data.</text>
</comment>
<dbReference type="RefSeq" id="WP_142526055.1">
    <property type="nucleotide sequence ID" value="NZ_CABFUZ020000258.1"/>
</dbReference>
<sequence>MLQTETTTTGVGLPEKSAFSWRKVGVFFGALTVFYLLINVYLRLFAFSKGLDYTSQDYSTYWMGMLLTEFVVEAITAAALWGWLWITRDRALDRLTPAEELTRYWAWAAIVLSYAFSVYVGASFFTEQDGTWHNTVVRDTDFTPSHIVEFYLTFPIYIIFGVASLIYAMTRLPQFATRISLPYVILIGSPIMIMPNIGLNEFGHTRWFMEELFVAPLHWGFAFFGWGGLAIFGVGLQACPRIMALIHHVYYGKPILSASEVLKDPTGTCDPACCYPASEA</sequence>
<dbReference type="CDD" id="cd19412">
    <property type="entry name" value="pMMO-AMO_C"/>
    <property type="match status" value="1"/>
</dbReference>
<dbReference type="Pfam" id="PF04896">
    <property type="entry name" value="AmoC"/>
    <property type="match status" value="1"/>
</dbReference>
<organism evidence="2 3">
    <name type="scientific">Methylacidimicrobium cyclopophantes</name>
    <dbReference type="NCBI Taxonomy" id="1041766"/>
    <lineage>
        <taxon>Bacteria</taxon>
        <taxon>Pseudomonadati</taxon>
        <taxon>Verrucomicrobiota</taxon>
        <taxon>Methylacidimicrobium</taxon>
    </lineage>
</organism>
<keyword evidence="3" id="KW-1185">Reference proteome</keyword>
<dbReference type="AlphaFoldDB" id="A0A5E6MRE8"/>
<keyword evidence="1" id="KW-0472">Membrane</keyword>